<dbReference type="InParanoid" id="A0A3N4KCN1"/>
<dbReference type="PANTHER" id="PTHR36437">
    <property type="entry name" value="GLYOXALASE/BLEOMYCIN RESISTANCE PROTEIN/DIOXYGENASE"/>
    <property type="match status" value="1"/>
</dbReference>
<dbReference type="EMBL" id="ML119166">
    <property type="protein sequence ID" value="RPB08250.1"/>
    <property type="molecule type" value="Genomic_DNA"/>
</dbReference>
<dbReference type="InterPro" id="IPR029068">
    <property type="entry name" value="Glyas_Bleomycin-R_OHBP_Dase"/>
</dbReference>
<dbReference type="Proteomes" id="UP000277580">
    <property type="component" value="Unassembled WGS sequence"/>
</dbReference>
<evidence type="ECO:0000313" key="3">
    <source>
        <dbReference type="Proteomes" id="UP000277580"/>
    </source>
</evidence>
<feature type="domain" description="VOC" evidence="1">
    <location>
        <begin position="14"/>
        <end position="145"/>
    </location>
</feature>
<keyword evidence="3" id="KW-1185">Reference proteome</keyword>
<dbReference type="AlphaFoldDB" id="A0A3N4KCN1"/>
<dbReference type="InterPro" id="IPR004360">
    <property type="entry name" value="Glyas_Fos-R_dOase_dom"/>
</dbReference>
<name>A0A3N4KCN1_9PEZI</name>
<evidence type="ECO:0000313" key="2">
    <source>
        <dbReference type="EMBL" id="RPB08250.1"/>
    </source>
</evidence>
<organism evidence="2 3">
    <name type="scientific">Morchella conica CCBAS932</name>
    <dbReference type="NCBI Taxonomy" id="1392247"/>
    <lineage>
        <taxon>Eukaryota</taxon>
        <taxon>Fungi</taxon>
        <taxon>Dikarya</taxon>
        <taxon>Ascomycota</taxon>
        <taxon>Pezizomycotina</taxon>
        <taxon>Pezizomycetes</taxon>
        <taxon>Pezizales</taxon>
        <taxon>Morchellaceae</taxon>
        <taxon>Morchella</taxon>
    </lineage>
</organism>
<dbReference type="PROSITE" id="PS51819">
    <property type="entry name" value="VOC"/>
    <property type="match status" value="1"/>
</dbReference>
<evidence type="ECO:0000259" key="1">
    <source>
        <dbReference type="PROSITE" id="PS51819"/>
    </source>
</evidence>
<accession>A0A3N4KCN1</accession>
<gene>
    <name evidence="2" type="ORF">P167DRAFT_539447</name>
</gene>
<reference evidence="2 3" key="1">
    <citation type="journal article" date="2018" name="Nat. Ecol. Evol.">
        <title>Pezizomycetes genomes reveal the molecular basis of ectomycorrhizal truffle lifestyle.</title>
        <authorList>
            <person name="Murat C."/>
            <person name="Payen T."/>
            <person name="Noel B."/>
            <person name="Kuo A."/>
            <person name="Morin E."/>
            <person name="Chen J."/>
            <person name="Kohler A."/>
            <person name="Krizsan K."/>
            <person name="Balestrini R."/>
            <person name="Da Silva C."/>
            <person name="Montanini B."/>
            <person name="Hainaut M."/>
            <person name="Levati E."/>
            <person name="Barry K.W."/>
            <person name="Belfiori B."/>
            <person name="Cichocki N."/>
            <person name="Clum A."/>
            <person name="Dockter R.B."/>
            <person name="Fauchery L."/>
            <person name="Guy J."/>
            <person name="Iotti M."/>
            <person name="Le Tacon F."/>
            <person name="Lindquist E.A."/>
            <person name="Lipzen A."/>
            <person name="Malagnac F."/>
            <person name="Mello A."/>
            <person name="Molinier V."/>
            <person name="Miyauchi S."/>
            <person name="Poulain J."/>
            <person name="Riccioni C."/>
            <person name="Rubini A."/>
            <person name="Sitrit Y."/>
            <person name="Splivallo R."/>
            <person name="Traeger S."/>
            <person name="Wang M."/>
            <person name="Zifcakova L."/>
            <person name="Wipf D."/>
            <person name="Zambonelli A."/>
            <person name="Paolocci F."/>
            <person name="Nowrousian M."/>
            <person name="Ottonello S."/>
            <person name="Baldrian P."/>
            <person name="Spatafora J.W."/>
            <person name="Henrissat B."/>
            <person name="Nagy L.G."/>
            <person name="Aury J.M."/>
            <person name="Wincker P."/>
            <person name="Grigoriev I.V."/>
            <person name="Bonfante P."/>
            <person name="Martin F.M."/>
        </authorList>
    </citation>
    <scope>NUCLEOTIDE SEQUENCE [LARGE SCALE GENOMIC DNA]</scope>
    <source>
        <strain evidence="2 3">CCBAS932</strain>
    </source>
</reference>
<dbReference type="Gene3D" id="3.10.180.10">
    <property type="entry name" value="2,3-Dihydroxybiphenyl 1,2-Dioxygenase, domain 1"/>
    <property type="match status" value="1"/>
</dbReference>
<protein>
    <recommendedName>
        <fullName evidence="1">VOC domain-containing protein</fullName>
    </recommendedName>
</protein>
<sequence>MGMTKTSTFTPTQHVSLVTLLCPDYAPALSFYAGLLNFTIQEDTEHDDDPSKRFIVLTPPKLCQLAPQMGLLVKKASTKRERKAVGNQAGDGVFMFLEVDNFDEAYGKMKGMGIEFDDEEPRQEKFGKASVFSDPFGNRINLVDRPCKRIGSLYAQDWEALYS</sequence>
<proteinExistence type="predicted"/>
<dbReference type="PANTHER" id="PTHR36437:SF2">
    <property type="entry name" value="GLYOXALASE_BLEOMYCIN RESISTANCE PROTEIN_DIOXYGENASE"/>
    <property type="match status" value="1"/>
</dbReference>
<dbReference type="OrthoDB" id="10261104at2759"/>
<dbReference type="Pfam" id="PF00903">
    <property type="entry name" value="Glyoxalase"/>
    <property type="match status" value="1"/>
</dbReference>
<dbReference type="InterPro" id="IPR037523">
    <property type="entry name" value="VOC_core"/>
</dbReference>
<dbReference type="SUPFAM" id="SSF54593">
    <property type="entry name" value="Glyoxalase/Bleomycin resistance protein/Dihydroxybiphenyl dioxygenase"/>
    <property type="match status" value="1"/>
</dbReference>